<keyword evidence="1" id="KW-0812">Transmembrane</keyword>
<name>A0A212IV44_9BACT</name>
<organism evidence="2">
    <name type="scientific">uncultured Desulfovibrio sp</name>
    <dbReference type="NCBI Taxonomy" id="167968"/>
    <lineage>
        <taxon>Bacteria</taxon>
        <taxon>Pseudomonadati</taxon>
        <taxon>Thermodesulfobacteriota</taxon>
        <taxon>Desulfovibrionia</taxon>
        <taxon>Desulfovibrionales</taxon>
        <taxon>Desulfovibrionaceae</taxon>
        <taxon>Desulfovibrio</taxon>
        <taxon>environmental samples</taxon>
    </lineage>
</organism>
<feature type="transmembrane region" description="Helical" evidence="1">
    <location>
        <begin position="84"/>
        <end position="107"/>
    </location>
</feature>
<dbReference type="RefSeq" id="WP_227118517.1">
    <property type="nucleotide sequence ID" value="NZ_LT598928.1"/>
</dbReference>
<proteinExistence type="predicted"/>
<dbReference type="EMBL" id="FLUP01000001">
    <property type="protein sequence ID" value="SBV91078.1"/>
    <property type="molecule type" value="Genomic_DNA"/>
</dbReference>
<feature type="transmembrane region" description="Helical" evidence="1">
    <location>
        <begin position="139"/>
        <end position="157"/>
    </location>
</feature>
<gene>
    <name evidence="2" type="ORF">KM92DES2_10083</name>
</gene>
<protein>
    <submittedName>
        <fullName evidence="2">Uncharacterized protein</fullName>
    </submittedName>
</protein>
<keyword evidence="1" id="KW-1133">Transmembrane helix</keyword>
<dbReference type="AlphaFoldDB" id="A0A212IV44"/>
<sequence length="158" mass="16858">MVPPYGSLSFLLVFPLCRQFGLDQPGMALLPLILAMMAAYTASWCEQRQRISLNPMVDAVVAWGSGSGGVSPGRVILWAGLCRVLWQAALYIACFGLIYMLLAVLSAHHAIPALRAVTWSALYVAALLGAVLSLRTRQAYAVLVGTLGALALLIWGGN</sequence>
<feature type="transmembrane region" description="Helical" evidence="1">
    <location>
        <begin position="113"/>
        <end position="132"/>
    </location>
</feature>
<accession>A0A212IV44</accession>
<evidence type="ECO:0000313" key="2">
    <source>
        <dbReference type="EMBL" id="SBV91078.1"/>
    </source>
</evidence>
<feature type="transmembrane region" description="Helical" evidence="1">
    <location>
        <begin position="29"/>
        <end position="46"/>
    </location>
</feature>
<reference evidence="2" key="1">
    <citation type="submission" date="2016-04" db="EMBL/GenBank/DDBJ databases">
        <authorList>
            <person name="Evans L.H."/>
            <person name="Alamgir A."/>
            <person name="Owens N."/>
            <person name="Weber N.D."/>
            <person name="Virtaneva K."/>
            <person name="Barbian K."/>
            <person name="Babar A."/>
            <person name="Rosenke K."/>
        </authorList>
    </citation>
    <scope>NUCLEOTIDE SEQUENCE</scope>
    <source>
        <strain evidence="2">92-2</strain>
    </source>
</reference>
<evidence type="ECO:0000256" key="1">
    <source>
        <dbReference type="SAM" id="Phobius"/>
    </source>
</evidence>
<keyword evidence="1" id="KW-0472">Membrane</keyword>